<dbReference type="InterPro" id="IPR001387">
    <property type="entry name" value="Cro/C1-type_HTH"/>
</dbReference>
<evidence type="ECO:0000259" key="2">
    <source>
        <dbReference type="PROSITE" id="PS50943"/>
    </source>
</evidence>
<accession>A0A7Y0HNI7</accession>
<protein>
    <submittedName>
        <fullName evidence="3">Helix-turn-helix domain-containing protein</fullName>
    </submittedName>
</protein>
<reference evidence="3 4" key="1">
    <citation type="submission" date="2020-04" db="EMBL/GenBank/DDBJ databases">
        <authorList>
            <person name="Doyle D.A."/>
        </authorList>
    </citation>
    <scope>NUCLEOTIDE SEQUENCE [LARGE SCALE GENOMIC DNA]</scope>
    <source>
        <strain evidence="3 4">P21</strain>
    </source>
</reference>
<dbReference type="Proteomes" id="UP000537131">
    <property type="component" value="Unassembled WGS sequence"/>
</dbReference>
<dbReference type="PANTHER" id="PTHR46558:SF4">
    <property type="entry name" value="DNA-BIDING PHAGE PROTEIN"/>
    <property type="match status" value="1"/>
</dbReference>
<feature type="domain" description="HTH cro/C1-type" evidence="2">
    <location>
        <begin position="7"/>
        <end position="62"/>
    </location>
</feature>
<sequence>MMIKNRLLQIRLQKGYKKQKDFAELLGMNNTAYNLIENNRKQVTLETAIDIANKLHMHVEKIFYKSSE</sequence>
<dbReference type="GO" id="GO:0003677">
    <property type="term" value="F:DNA binding"/>
    <property type="evidence" value="ECO:0007669"/>
    <property type="project" value="UniProtKB-KW"/>
</dbReference>
<dbReference type="InterPro" id="IPR010982">
    <property type="entry name" value="Lambda_DNA-bd_dom_sf"/>
</dbReference>
<dbReference type="PROSITE" id="PS50943">
    <property type="entry name" value="HTH_CROC1"/>
    <property type="match status" value="1"/>
</dbReference>
<dbReference type="AlphaFoldDB" id="A0A7Y0HNI7"/>
<proteinExistence type="predicted"/>
<comment type="caution">
    <text evidence="3">The sequence shown here is derived from an EMBL/GenBank/DDBJ whole genome shotgun (WGS) entry which is preliminary data.</text>
</comment>
<dbReference type="SUPFAM" id="SSF47413">
    <property type="entry name" value="lambda repressor-like DNA-binding domains"/>
    <property type="match status" value="1"/>
</dbReference>
<dbReference type="Pfam" id="PF01381">
    <property type="entry name" value="HTH_3"/>
    <property type="match status" value="1"/>
</dbReference>
<keyword evidence="1" id="KW-0238">DNA-binding</keyword>
<dbReference type="SMART" id="SM00530">
    <property type="entry name" value="HTH_XRE"/>
    <property type="match status" value="1"/>
</dbReference>
<dbReference type="CDD" id="cd00093">
    <property type="entry name" value="HTH_XRE"/>
    <property type="match status" value="1"/>
</dbReference>
<dbReference type="Gene3D" id="1.10.260.40">
    <property type="entry name" value="lambda repressor-like DNA-binding domains"/>
    <property type="match status" value="1"/>
</dbReference>
<reference evidence="3 4" key="2">
    <citation type="submission" date="2020-06" db="EMBL/GenBank/DDBJ databases">
        <title>Complete Genome Sequence of Clostridium muelleri sp. nov. P21T, an Acid-Alcohol Producing Acetogen Isolated from Old Hay.</title>
        <authorList>
            <person name="Duncan K.E."/>
            <person name="Tanner R.S."/>
        </authorList>
    </citation>
    <scope>NUCLEOTIDE SEQUENCE [LARGE SCALE GENOMIC DNA]</scope>
    <source>
        <strain evidence="3 4">P21</strain>
    </source>
</reference>
<dbReference type="EMBL" id="JABBNI010000010">
    <property type="protein sequence ID" value="NMM62071.1"/>
    <property type="molecule type" value="Genomic_DNA"/>
</dbReference>
<gene>
    <name evidence="3" type="ORF">HBE96_05075</name>
</gene>
<evidence type="ECO:0000313" key="3">
    <source>
        <dbReference type="EMBL" id="NMM62071.1"/>
    </source>
</evidence>
<evidence type="ECO:0000256" key="1">
    <source>
        <dbReference type="ARBA" id="ARBA00023125"/>
    </source>
</evidence>
<dbReference type="PANTHER" id="PTHR46558">
    <property type="entry name" value="TRACRIPTIONAL REGULATORY PROTEIN-RELATED-RELATED"/>
    <property type="match status" value="1"/>
</dbReference>
<name>A0A7Y0HNI7_9CLOT</name>
<organism evidence="3 4">
    <name type="scientific">Clostridium muellerianum</name>
    <dbReference type="NCBI Taxonomy" id="2716538"/>
    <lineage>
        <taxon>Bacteria</taxon>
        <taxon>Bacillati</taxon>
        <taxon>Bacillota</taxon>
        <taxon>Clostridia</taxon>
        <taxon>Eubacteriales</taxon>
        <taxon>Clostridiaceae</taxon>
        <taxon>Clostridium</taxon>
    </lineage>
</organism>
<keyword evidence="4" id="KW-1185">Reference proteome</keyword>
<evidence type="ECO:0000313" key="4">
    <source>
        <dbReference type="Proteomes" id="UP000537131"/>
    </source>
</evidence>